<evidence type="ECO:0000256" key="7">
    <source>
        <dbReference type="ARBA" id="ARBA00023125"/>
    </source>
</evidence>
<evidence type="ECO:0000256" key="6">
    <source>
        <dbReference type="ARBA" id="ARBA00023015"/>
    </source>
</evidence>
<dbReference type="EMBL" id="CP117826">
    <property type="protein sequence ID" value="XCC63247.1"/>
    <property type="molecule type" value="Genomic_DNA"/>
</dbReference>
<evidence type="ECO:0000256" key="5">
    <source>
        <dbReference type="ARBA" id="ARBA00023012"/>
    </source>
</evidence>
<dbReference type="CDD" id="cd17536">
    <property type="entry name" value="REC_YesN-like"/>
    <property type="match status" value="1"/>
</dbReference>
<dbReference type="PROSITE" id="PS50110">
    <property type="entry name" value="RESPONSE_REGULATORY"/>
    <property type="match status" value="1"/>
</dbReference>
<feature type="domain" description="Response regulatory" evidence="12">
    <location>
        <begin position="3"/>
        <end position="120"/>
    </location>
</feature>
<dbReference type="SMART" id="SM00342">
    <property type="entry name" value="HTH_ARAC"/>
    <property type="match status" value="1"/>
</dbReference>
<dbReference type="PROSITE" id="PS00041">
    <property type="entry name" value="HTH_ARAC_FAMILY_1"/>
    <property type="match status" value="1"/>
</dbReference>
<gene>
    <name evidence="13" type="ORF">PUP29_04865</name>
</gene>
<dbReference type="InterPro" id="IPR011006">
    <property type="entry name" value="CheY-like_superfamily"/>
</dbReference>
<proteinExistence type="predicted"/>
<dbReference type="SMART" id="SM00448">
    <property type="entry name" value="REC"/>
    <property type="match status" value="1"/>
</dbReference>
<dbReference type="Gene3D" id="1.10.10.60">
    <property type="entry name" value="Homeodomain-like"/>
    <property type="match status" value="2"/>
</dbReference>
<keyword evidence="5" id="KW-0902">Two-component regulatory system</keyword>
<evidence type="ECO:0000256" key="4">
    <source>
        <dbReference type="ARBA" id="ARBA00022553"/>
    </source>
</evidence>
<keyword evidence="8" id="KW-0804">Transcription</keyword>
<name>A0AAU8ABP4_9FIRM</name>
<dbReference type="GO" id="GO:0003700">
    <property type="term" value="F:DNA-binding transcription factor activity"/>
    <property type="evidence" value="ECO:0007669"/>
    <property type="project" value="InterPro"/>
</dbReference>
<evidence type="ECO:0000259" key="11">
    <source>
        <dbReference type="PROSITE" id="PS01124"/>
    </source>
</evidence>
<evidence type="ECO:0000256" key="3">
    <source>
        <dbReference type="ARBA" id="ARBA00022490"/>
    </source>
</evidence>
<dbReference type="RefSeq" id="WP_353423934.1">
    <property type="nucleotide sequence ID" value="NZ_CP117826.1"/>
</dbReference>
<dbReference type="GO" id="GO:0043565">
    <property type="term" value="F:sequence-specific DNA binding"/>
    <property type="evidence" value="ECO:0007669"/>
    <property type="project" value="InterPro"/>
</dbReference>
<feature type="domain" description="HTH araC/xylS-type" evidence="11">
    <location>
        <begin position="423"/>
        <end position="522"/>
    </location>
</feature>
<dbReference type="PRINTS" id="PR00032">
    <property type="entry name" value="HTHARAC"/>
</dbReference>
<dbReference type="PANTHER" id="PTHR42713:SF3">
    <property type="entry name" value="TRANSCRIPTIONAL REGULATORY PROTEIN HPTR"/>
    <property type="match status" value="1"/>
</dbReference>
<dbReference type="Pfam" id="PF12833">
    <property type="entry name" value="HTH_18"/>
    <property type="match status" value="1"/>
</dbReference>
<dbReference type="PROSITE" id="PS01124">
    <property type="entry name" value="HTH_ARAC_FAMILY_2"/>
    <property type="match status" value="1"/>
</dbReference>
<reference evidence="13" key="1">
    <citation type="submission" date="2023-02" db="EMBL/GenBank/DDBJ databases">
        <title>Gut commensal Christensenella minuta modulates host metabolism via a new class of secondary bile acids.</title>
        <authorList>
            <person name="Liu C."/>
        </authorList>
    </citation>
    <scope>NUCLEOTIDE SEQUENCE</scope>
    <source>
        <strain evidence="13">CA70</strain>
    </source>
</reference>
<evidence type="ECO:0000256" key="2">
    <source>
        <dbReference type="ARBA" id="ARBA00018672"/>
    </source>
</evidence>
<keyword evidence="3" id="KW-0963">Cytoplasm</keyword>
<dbReference type="GO" id="GO:0005737">
    <property type="term" value="C:cytoplasm"/>
    <property type="evidence" value="ECO:0007669"/>
    <property type="project" value="UniProtKB-SubCell"/>
</dbReference>
<protein>
    <recommendedName>
        <fullName evidence="2">Stage 0 sporulation protein A homolog</fullName>
    </recommendedName>
</protein>
<dbReference type="InterPro" id="IPR001789">
    <property type="entry name" value="Sig_transdc_resp-reg_receiver"/>
</dbReference>
<dbReference type="PANTHER" id="PTHR42713">
    <property type="entry name" value="HISTIDINE KINASE-RELATED"/>
    <property type="match status" value="1"/>
</dbReference>
<sequence>MYRILIVDDEALVRRGIKKSINWNELDIEMVAEAENGVEALEQVLENVPDIILLDICMPKMDGLEFASIVKQKYPQMRIVIITGFDDFEYARSALRAGVDDYILKPITREMVEDVVKKQIEKIAEEREKNIPVKPDESKAAAAVLNAALRREARAGQDFSVFLDYAQIQDEHIYFVIMKDYLSRCKIWADAAADDLAGFAILNIAEELLRDTRMGFAFETYRNELAMVVSCATLRGLEELLADIYHSILDFIEIPVDFAVSEEGTLAKLPELAEQAREALECTFVLSEKNIIHYGEVKAHGAADFQYPEKIEKELLAVMYSGDAEESKRLIEEFFSRLREATPDVTRCKSMLLRLLLNLSNTMESVSSRLHIETRNGAVLFDPVKRLEQFETLEEAEEWVKKLYQETLSYVSAMRSRSGQLFLKIVQYIEKNYGDSDLNLKKCSEDLFLSSGYISMILKKESGKTFVDYLNEFRIARAVELLEEPESKVYEVAADVGFTHQTYFSSVFKKIIGVSPKQFKERK</sequence>
<dbReference type="InterPro" id="IPR009057">
    <property type="entry name" value="Homeodomain-like_sf"/>
</dbReference>
<evidence type="ECO:0000259" key="12">
    <source>
        <dbReference type="PROSITE" id="PS50110"/>
    </source>
</evidence>
<evidence type="ECO:0000256" key="8">
    <source>
        <dbReference type="ARBA" id="ARBA00023163"/>
    </source>
</evidence>
<dbReference type="InterPro" id="IPR018060">
    <property type="entry name" value="HTH_AraC"/>
</dbReference>
<keyword evidence="6" id="KW-0805">Transcription regulation</keyword>
<evidence type="ECO:0000256" key="1">
    <source>
        <dbReference type="ARBA" id="ARBA00004496"/>
    </source>
</evidence>
<dbReference type="Pfam" id="PF00072">
    <property type="entry name" value="Response_reg"/>
    <property type="match status" value="1"/>
</dbReference>
<dbReference type="GO" id="GO:0000160">
    <property type="term" value="P:phosphorelay signal transduction system"/>
    <property type="evidence" value="ECO:0007669"/>
    <property type="project" value="UniProtKB-KW"/>
</dbReference>
<dbReference type="SUPFAM" id="SSF46689">
    <property type="entry name" value="Homeodomain-like"/>
    <property type="match status" value="1"/>
</dbReference>
<dbReference type="SUPFAM" id="SSF52172">
    <property type="entry name" value="CheY-like"/>
    <property type="match status" value="1"/>
</dbReference>
<dbReference type="Gene3D" id="3.40.50.2300">
    <property type="match status" value="1"/>
</dbReference>
<comment type="function">
    <text evidence="9">May play the central regulatory role in sporulation. It may be an element of the effector pathway responsible for the activation of sporulation genes in response to nutritional stress. Spo0A may act in concert with spo0H (a sigma factor) to control the expression of some genes that are critical to the sporulation process.</text>
</comment>
<comment type="subcellular location">
    <subcellularLocation>
        <location evidence="1">Cytoplasm</location>
    </subcellularLocation>
</comment>
<evidence type="ECO:0000313" key="13">
    <source>
        <dbReference type="EMBL" id="XCC63247.1"/>
    </source>
</evidence>
<dbReference type="InterPro" id="IPR051552">
    <property type="entry name" value="HptR"/>
</dbReference>
<evidence type="ECO:0000256" key="9">
    <source>
        <dbReference type="ARBA" id="ARBA00024867"/>
    </source>
</evidence>
<keyword evidence="7" id="KW-0238">DNA-binding</keyword>
<dbReference type="InterPro" id="IPR018062">
    <property type="entry name" value="HTH_AraC-typ_CS"/>
</dbReference>
<dbReference type="AlphaFoldDB" id="A0AAU8ABP4"/>
<keyword evidence="4 10" id="KW-0597">Phosphoprotein</keyword>
<feature type="modified residue" description="4-aspartylphosphate" evidence="10">
    <location>
        <position position="55"/>
    </location>
</feature>
<evidence type="ECO:0000256" key="10">
    <source>
        <dbReference type="PROSITE-ProRule" id="PRU00169"/>
    </source>
</evidence>
<dbReference type="InterPro" id="IPR020449">
    <property type="entry name" value="Tscrpt_reg_AraC-type_HTH"/>
</dbReference>
<accession>A0AAU8ABP4</accession>
<organism evidence="13">
    <name type="scientific">Christensenella massiliensis</name>
    <dbReference type="NCBI Taxonomy" id="1805714"/>
    <lineage>
        <taxon>Bacteria</taxon>
        <taxon>Bacillati</taxon>
        <taxon>Bacillota</taxon>
        <taxon>Clostridia</taxon>
        <taxon>Christensenellales</taxon>
        <taxon>Christensenellaceae</taxon>
        <taxon>Christensenella</taxon>
    </lineage>
</organism>